<evidence type="ECO:0000313" key="2">
    <source>
        <dbReference type="Proteomes" id="UP000318741"/>
    </source>
</evidence>
<dbReference type="Gene3D" id="1.20.120.450">
    <property type="entry name" value="dinb family like domain"/>
    <property type="match status" value="1"/>
</dbReference>
<dbReference type="AlphaFoldDB" id="A0A517PF97"/>
<sequence length="159" mass="17583">MPAPRPLTFASVGEAPAEAERLLTGGYERRGNWDLRQVCDHCADWLAFPIDGYPPVPPWFKPALLAIRHTLGPRILHQILREGTMRAGSPTVARTLYPPAPDPAADAAAVERLARAADRFLAHEGKYAISPFFGRMSREEARGLQAIHTAHHFGFLEPK</sequence>
<proteinExistence type="predicted"/>
<dbReference type="Pfam" id="PF07606">
    <property type="entry name" value="DUF1569"/>
    <property type="match status" value="1"/>
</dbReference>
<dbReference type="KEGG" id="acaf:CA12_41960"/>
<dbReference type="SUPFAM" id="SSF109854">
    <property type="entry name" value="DinB/YfiT-like putative metalloenzymes"/>
    <property type="match status" value="1"/>
</dbReference>
<dbReference type="RefSeq" id="WP_165700902.1">
    <property type="nucleotide sequence ID" value="NZ_CP036265.1"/>
</dbReference>
<evidence type="ECO:0000313" key="1">
    <source>
        <dbReference type="EMBL" id="QDT18057.1"/>
    </source>
</evidence>
<dbReference type="Proteomes" id="UP000318741">
    <property type="component" value="Chromosome"/>
</dbReference>
<name>A0A517PF97_9PLAN</name>
<gene>
    <name evidence="1" type="ORF">CA12_41960</name>
</gene>
<dbReference type="InterPro" id="IPR011463">
    <property type="entry name" value="DUF1569"/>
</dbReference>
<evidence type="ECO:0008006" key="3">
    <source>
        <dbReference type="Google" id="ProtNLM"/>
    </source>
</evidence>
<keyword evidence="2" id="KW-1185">Reference proteome</keyword>
<organism evidence="1 2">
    <name type="scientific">Alienimonas californiensis</name>
    <dbReference type="NCBI Taxonomy" id="2527989"/>
    <lineage>
        <taxon>Bacteria</taxon>
        <taxon>Pseudomonadati</taxon>
        <taxon>Planctomycetota</taxon>
        <taxon>Planctomycetia</taxon>
        <taxon>Planctomycetales</taxon>
        <taxon>Planctomycetaceae</taxon>
        <taxon>Alienimonas</taxon>
    </lineage>
</organism>
<accession>A0A517PF97</accession>
<dbReference type="InterPro" id="IPR034660">
    <property type="entry name" value="DinB/YfiT-like"/>
</dbReference>
<reference evidence="1 2" key="1">
    <citation type="submission" date="2019-02" db="EMBL/GenBank/DDBJ databases">
        <title>Deep-cultivation of Planctomycetes and their phenomic and genomic characterization uncovers novel biology.</title>
        <authorList>
            <person name="Wiegand S."/>
            <person name="Jogler M."/>
            <person name="Boedeker C."/>
            <person name="Pinto D."/>
            <person name="Vollmers J."/>
            <person name="Rivas-Marin E."/>
            <person name="Kohn T."/>
            <person name="Peeters S.H."/>
            <person name="Heuer A."/>
            <person name="Rast P."/>
            <person name="Oberbeckmann S."/>
            <person name="Bunk B."/>
            <person name="Jeske O."/>
            <person name="Meyerdierks A."/>
            <person name="Storesund J.E."/>
            <person name="Kallscheuer N."/>
            <person name="Luecker S."/>
            <person name="Lage O.M."/>
            <person name="Pohl T."/>
            <person name="Merkel B.J."/>
            <person name="Hornburger P."/>
            <person name="Mueller R.-W."/>
            <person name="Bruemmer F."/>
            <person name="Labrenz M."/>
            <person name="Spormann A.M."/>
            <person name="Op den Camp H."/>
            <person name="Overmann J."/>
            <person name="Amann R."/>
            <person name="Jetten M.S.M."/>
            <person name="Mascher T."/>
            <person name="Medema M.H."/>
            <person name="Devos D.P."/>
            <person name="Kaster A.-K."/>
            <person name="Ovreas L."/>
            <person name="Rohde M."/>
            <person name="Galperin M.Y."/>
            <person name="Jogler C."/>
        </authorList>
    </citation>
    <scope>NUCLEOTIDE SEQUENCE [LARGE SCALE GENOMIC DNA]</scope>
    <source>
        <strain evidence="1 2">CA12</strain>
    </source>
</reference>
<protein>
    <recommendedName>
        <fullName evidence="3">DinB superfamily protein</fullName>
    </recommendedName>
</protein>
<dbReference type="EMBL" id="CP036265">
    <property type="protein sequence ID" value="QDT18057.1"/>
    <property type="molecule type" value="Genomic_DNA"/>
</dbReference>